<dbReference type="AlphaFoldDB" id="A0AAU7LUS2"/>
<keyword evidence="4 7" id="KW-0812">Transmembrane</keyword>
<proteinExistence type="inferred from homology"/>
<protein>
    <submittedName>
        <fullName evidence="8">DoxX family protein</fullName>
    </submittedName>
</protein>
<dbReference type="InterPro" id="IPR032808">
    <property type="entry name" value="DoxX"/>
</dbReference>
<evidence type="ECO:0000256" key="6">
    <source>
        <dbReference type="ARBA" id="ARBA00023136"/>
    </source>
</evidence>
<dbReference type="GO" id="GO:0005886">
    <property type="term" value="C:plasma membrane"/>
    <property type="evidence" value="ECO:0007669"/>
    <property type="project" value="UniProtKB-SubCell"/>
</dbReference>
<accession>A0AAU7LUS2</accession>
<evidence type="ECO:0000256" key="1">
    <source>
        <dbReference type="ARBA" id="ARBA00004651"/>
    </source>
</evidence>
<feature type="transmembrane region" description="Helical" evidence="7">
    <location>
        <begin position="49"/>
        <end position="67"/>
    </location>
</feature>
<comment type="subcellular location">
    <subcellularLocation>
        <location evidence="1">Cell membrane</location>
        <topology evidence="1">Multi-pass membrane protein</topology>
    </subcellularLocation>
</comment>
<keyword evidence="5 7" id="KW-1133">Transmembrane helix</keyword>
<dbReference type="Pfam" id="PF07681">
    <property type="entry name" value="DoxX"/>
    <property type="match status" value="1"/>
</dbReference>
<dbReference type="RefSeq" id="WP_349280774.1">
    <property type="nucleotide sequence ID" value="NZ_CBCSCU010000001.1"/>
</dbReference>
<keyword evidence="3" id="KW-1003">Cell membrane</keyword>
<feature type="transmembrane region" description="Helical" evidence="7">
    <location>
        <begin position="12"/>
        <end position="37"/>
    </location>
</feature>
<evidence type="ECO:0000256" key="3">
    <source>
        <dbReference type="ARBA" id="ARBA00022475"/>
    </source>
</evidence>
<evidence type="ECO:0000256" key="2">
    <source>
        <dbReference type="ARBA" id="ARBA00006679"/>
    </source>
</evidence>
<feature type="transmembrane region" description="Helical" evidence="7">
    <location>
        <begin position="107"/>
        <end position="130"/>
    </location>
</feature>
<sequence>MFSSLQNPLSLIGRILLALLFVPAGFGKITGFAGTAGFIASKGVPLPELAAAAAIGVELGLGMLLLIGWQTRWAALGIALFTVVISFIFHNFWAVPADQVMQQQQSFFKNIAVVGGLLTVAAWGAGAWSFDGNKRGA</sequence>
<feature type="transmembrane region" description="Helical" evidence="7">
    <location>
        <begin position="73"/>
        <end position="95"/>
    </location>
</feature>
<evidence type="ECO:0000256" key="4">
    <source>
        <dbReference type="ARBA" id="ARBA00022692"/>
    </source>
</evidence>
<comment type="similarity">
    <text evidence="2">Belongs to the DoxX family.</text>
</comment>
<dbReference type="EMBL" id="CP157675">
    <property type="protein sequence ID" value="XBP71396.1"/>
    <property type="molecule type" value="Genomic_DNA"/>
</dbReference>
<reference evidence="8" key="1">
    <citation type="submission" date="2024-05" db="EMBL/GenBank/DDBJ databases">
        <authorList>
            <person name="Bunk B."/>
            <person name="Swiderski J."/>
            <person name="Sproer C."/>
            <person name="Thiel V."/>
        </authorList>
    </citation>
    <scope>NUCLEOTIDE SEQUENCE</scope>
    <source>
        <strain evidence="8">DSM 17735</strain>
    </source>
</reference>
<dbReference type="PANTHER" id="PTHR33452:SF1">
    <property type="entry name" value="INNER MEMBRANE PROTEIN YPHA-RELATED"/>
    <property type="match status" value="1"/>
</dbReference>
<keyword evidence="6 7" id="KW-0472">Membrane</keyword>
<dbReference type="InterPro" id="IPR051907">
    <property type="entry name" value="DoxX-like_oxidoreductase"/>
</dbReference>
<gene>
    <name evidence="8" type="ORF">ABLV49_06250</name>
</gene>
<dbReference type="PANTHER" id="PTHR33452">
    <property type="entry name" value="OXIDOREDUCTASE CATD-RELATED"/>
    <property type="match status" value="1"/>
</dbReference>
<evidence type="ECO:0000256" key="7">
    <source>
        <dbReference type="SAM" id="Phobius"/>
    </source>
</evidence>
<organism evidence="8">
    <name type="scientific">Polaromonas hydrogenivorans</name>
    <dbReference type="NCBI Taxonomy" id="335476"/>
    <lineage>
        <taxon>Bacteria</taxon>
        <taxon>Pseudomonadati</taxon>
        <taxon>Pseudomonadota</taxon>
        <taxon>Betaproteobacteria</taxon>
        <taxon>Burkholderiales</taxon>
        <taxon>Comamonadaceae</taxon>
        <taxon>Polaromonas</taxon>
    </lineage>
</organism>
<name>A0AAU7LUS2_9BURK</name>
<evidence type="ECO:0000313" key="8">
    <source>
        <dbReference type="EMBL" id="XBP71396.1"/>
    </source>
</evidence>
<evidence type="ECO:0000256" key="5">
    <source>
        <dbReference type="ARBA" id="ARBA00022989"/>
    </source>
</evidence>